<proteinExistence type="predicted"/>
<dbReference type="Proteomes" id="UP000031036">
    <property type="component" value="Unassembled WGS sequence"/>
</dbReference>
<gene>
    <name evidence="1" type="ORF">Tcan_18352</name>
</gene>
<organism evidence="1 2">
    <name type="scientific">Toxocara canis</name>
    <name type="common">Canine roundworm</name>
    <dbReference type="NCBI Taxonomy" id="6265"/>
    <lineage>
        <taxon>Eukaryota</taxon>
        <taxon>Metazoa</taxon>
        <taxon>Ecdysozoa</taxon>
        <taxon>Nematoda</taxon>
        <taxon>Chromadorea</taxon>
        <taxon>Rhabditida</taxon>
        <taxon>Spirurina</taxon>
        <taxon>Ascaridomorpha</taxon>
        <taxon>Ascaridoidea</taxon>
        <taxon>Toxocaridae</taxon>
        <taxon>Toxocara</taxon>
    </lineage>
</organism>
<evidence type="ECO:0000313" key="2">
    <source>
        <dbReference type="Proteomes" id="UP000031036"/>
    </source>
</evidence>
<dbReference type="EMBL" id="JPKZ01002700">
    <property type="protein sequence ID" value="KHN75461.1"/>
    <property type="molecule type" value="Genomic_DNA"/>
</dbReference>
<comment type="caution">
    <text evidence="1">The sequence shown here is derived from an EMBL/GenBank/DDBJ whole genome shotgun (WGS) entry which is preliminary data.</text>
</comment>
<evidence type="ECO:0000313" key="1">
    <source>
        <dbReference type="EMBL" id="KHN75461.1"/>
    </source>
</evidence>
<keyword evidence="2" id="KW-1185">Reference proteome</keyword>
<name>A0A0B2UWK1_TOXCA</name>
<reference evidence="1 2" key="1">
    <citation type="submission" date="2014-11" db="EMBL/GenBank/DDBJ databases">
        <title>Genetic blueprint of the zoonotic pathogen Toxocara canis.</title>
        <authorList>
            <person name="Zhu X.-Q."/>
            <person name="Korhonen P.K."/>
            <person name="Cai H."/>
            <person name="Young N.D."/>
            <person name="Nejsum P."/>
            <person name="von Samson-Himmelstjerna G."/>
            <person name="Boag P.R."/>
            <person name="Tan P."/>
            <person name="Li Q."/>
            <person name="Min J."/>
            <person name="Yang Y."/>
            <person name="Wang X."/>
            <person name="Fang X."/>
            <person name="Hall R.S."/>
            <person name="Hofmann A."/>
            <person name="Sternberg P.W."/>
            <person name="Jex A.R."/>
            <person name="Gasser R.B."/>
        </authorList>
    </citation>
    <scope>NUCLEOTIDE SEQUENCE [LARGE SCALE GENOMIC DNA]</scope>
    <source>
        <strain evidence="1">PN_DK_2014</strain>
    </source>
</reference>
<sequence>MRRRDQHASSLCNPFACLHLRTYVLDVRGRDVALRLIVTEGRANRRNGIGTQIYYVCLKESSEADALFSRGKTIIQKGATQSIAVLGGTVATATGIVWSFFGSKSHDPQIVDSEIVAHK</sequence>
<accession>A0A0B2UWK1</accession>
<dbReference type="AlphaFoldDB" id="A0A0B2UWK1"/>
<protein>
    <submittedName>
        <fullName evidence="1">Uncharacterized protein</fullName>
    </submittedName>
</protein>